<proteinExistence type="predicted"/>
<dbReference type="SUPFAM" id="SSF52540">
    <property type="entry name" value="P-loop containing nucleoside triphosphate hydrolases"/>
    <property type="match status" value="1"/>
</dbReference>
<dbReference type="AlphaFoldDB" id="A0A409YD69"/>
<gene>
    <name evidence="3" type="ORF">CVT26_015553</name>
</gene>
<dbReference type="OrthoDB" id="5967843at2759"/>
<dbReference type="Proteomes" id="UP000284706">
    <property type="component" value="Unassembled WGS sequence"/>
</dbReference>
<keyword evidence="4" id="KW-1185">Reference proteome</keyword>
<organism evidence="3 4">
    <name type="scientific">Gymnopilus dilepis</name>
    <dbReference type="NCBI Taxonomy" id="231916"/>
    <lineage>
        <taxon>Eukaryota</taxon>
        <taxon>Fungi</taxon>
        <taxon>Dikarya</taxon>
        <taxon>Basidiomycota</taxon>
        <taxon>Agaricomycotina</taxon>
        <taxon>Agaricomycetes</taxon>
        <taxon>Agaricomycetidae</taxon>
        <taxon>Agaricales</taxon>
        <taxon>Agaricineae</taxon>
        <taxon>Hymenogastraceae</taxon>
        <taxon>Gymnopilus</taxon>
    </lineage>
</organism>
<comment type="caution">
    <text evidence="3">The sequence shown here is derived from an EMBL/GenBank/DDBJ whole genome shotgun (WGS) entry which is preliminary data.</text>
</comment>
<evidence type="ECO:0000259" key="2">
    <source>
        <dbReference type="Pfam" id="PF24883"/>
    </source>
</evidence>
<evidence type="ECO:0000256" key="1">
    <source>
        <dbReference type="ARBA" id="ARBA00022737"/>
    </source>
</evidence>
<dbReference type="InterPro" id="IPR056884">
    <property type="entry name" value="NPHP3-like_N"/>
</dbReference>
<dbReference type="PANTHER" id="PTHR10039:SF17">
    <property type="entry name" value="FUNGAL STAND N-TERMINAL GOODBYE DOMAIN-CONTAINING PROTEIN-RELATED"/>
    <property type="match status" value="1"/>
</dbReference>
<evidence type="ECO:0000313" key="4">
    <source>
        <dbReference type="Proteomes" id="UP000284706"/>
    </source>
</evidence>
<dbReference type="Pfam" id="PF24883">
    <property type="entry name" value="NPHP3_N"/>
    <property type="match status" value="1"/>
</dbReference>
<dbReference type="InterPro" id="IPR027417">
    <property type="entry name" value="P-loop_NTPase"/>
</dbReference>
<sequence length="771" mass="87698">MDMPGEKPMTAGPSMISVSNSVITGGTYTQHIVNEIQRVRPGFELLREAIAPSAFHNSGERFDPPKCHPNTRSNVLQKIMDWITDQDPDTKGAMIMWLYGAAGAGKSAIAQTIAEMCYAQGLLAGSFFFGRSDPTRNHGRPLFPTLAYQMGLVFPQFRQKLDHILTHDPTLPTRSLATQLTAILLQPLLALASEKVSSPAHLFIIDGLDECLDQAVQCQILEVIFTFVRTFGLRLKFLIASRPEHEITTTFNAFQLDGRLSRIALDEDYQSYEDIQQFLIDKFQEIVATHPFRHRLPSPWPNPDDLRHLVQKSSGQFVYASTIIKYVGGSKRLPHHRLDVIMQLRSAGRDLPFAELDALYKHIFASLDKADVVLILLIIAFPMICDRNLTFATCDVFAIGKILALDPGEVEMLFCDLASVAVLKETIIEAEKDFSRIEQAKGREVTALSILHASLFDFLQDKSRSGPYYLDVQAVRLELVQKCICFINICLENLGEALLKIWLDESFDDLENADAHFEALKCFINNLDRALSAPALHDDISSFDIAMKFNEIYAATGTSTVEKLRHTLYFRSEFLPLFFDILNYLGQSVVSLYTQHLSSFDSVLSEYIAFYYTDVHLTFLLTLVDYVVTEHPTNSSGDWSFWYIEAFKSLRDKDTRRLALLEPRYSDGRNRLPFKYYEHIQRYLADPSRSGAHALNGDRYAAGARSILLMYKKKPHLVRFDYAQRNFLVFALERASRSKELVILCREALIKIPYRPDVEQAMENYLRRADL</sequence>
<accession>A0A409YD69</accession>
<dbReference type="STRING" id="231916.A0A409YD69"/>
<keyword evidence="1" id="KW-0677">Repeat</keyword>
<dbReference type="Gene3D" id="3.40.50.300">
    <property type="entry name" value="P-loop containing nucleotide triphosphate hydrolases"/>
    <property type="match status" value="1"/>
</dbReference>
<feature type="domain" description="Nephrocystin 3-like N-terminal" evidence="2">
    <location>
        <begin position="78"/>
        <end position="242"/>
    </location>
</feature>
<dbReference type="EMBL" id="NHYE01000976">
    <property type="protein sequence ID" value="PPR00960.1"/>
    <property type="molecule type" value="Genomic_DNA"/>
</dbReference>
<reference evidence="3 4" key="1">
    <citation type="journal article" date="2018" name="Evol. Lett.">
        <title>Horizontal gene cluster transfer increased hallucinogenic mushroom diversity.</title>
        <authorList>
            <person name="Reynolds H.T."/>
            <person name="Vijayakumar V."/>
            <person name="Gluck-Thaler E."/>
            <person name="Korotkin H.B."/>
            <person name="Matheny P.B."/>
            <person name="Slot J.C."/>
        </authorList>
    </citation>
    <scope>NUCLEOTIDE SEQUENCE [LARGE SCALE GENOMIC DNA]</scope>
    <source>
        <strain evidence="3 4">SRW20</strain>
    </source>
</reference>
<dbReference type="InParanoid" id="A0A409YD69"/>
<evidence type="ECO:0000313" key="3">
    <source>
        <dbReference type="EMBL" id="PPR00960.1"/>
    </source>
</evidence>
<dbReference type="PANTHER" id="PTHR10039">
    <property type="entry name" value="AMELOGENIN"/>
    <property type="match status" value="1"/>
</dbReference>
<protein>
    <recommendedName>
        <fullName evidence="2">Nephrocystin 3-like N-terminal domain-containing protein</fullName>
    </recommendedName>
</protein>
<name>A0A409YD69_9AGAR</name>